<reference evidence="1" key="1">
    <citation type="submission" date="2022-05" db="EMBL/GenBank/DDBJ databases">
        <title>Draft genome sequence of Clostridium tertium strain CP3 isolated from Peru.</title>
        <authorList>
            <person name="Hurtado R."/>
            <person name="Lima L."/>
            <person name="Sousa T."/>
            <person name="Jaiswal A.K."/>
            <person name="Tiwari S."/>
            <person name="Maturrano L."/>
            <person name="Brenig B."/>
            <person name="Azevedo V."/>
        </authorList>
    </citation>
    <scope>NUCLEOTIDE SEQUENCE</scope>
    <source>
        <strain evidence="1">CP3</strain>
    </source>
</reference>
<evidence type="ECO:0000313" key="2">
    <source>
        <dbReference type="Proteomes" id="UP001141183"/>
    </source>
</evidence>
<accession>A0A9X3XRU7</accession>
<dbReference type="RefSeq" id="WP_272470828.1">
    <property type="nucleotide sequence ID" value="NZ_JAMRYU010000036.1"/>
</dbReference>
<protein>
    <submittedName>
        <fullName evidence="1">Uncharacterized protein</fullName>
    </submittedName>
</protein>
<dbReference type="AlphaFoldDB" id="A0A9X3XRU7"/>
<organism evidence="1 2">
    <name type="scientific">Clostridium tertium</name>
    <dbReference type="NCBI Taxonomy" id="1559"/>
    <lineage>
        <taxon>Bacteria</taxon>
        <taxon>Bacillati</taxon>
        <taxon>Bacillota</taxon>
        <taxon>Clostridia</taxon>
        <taxon>Eubacteriales</taxon>
        <taxon>Clostridiaceae</taxon>
        <taxon>Clostridium</taxon>
    </lineage>
</organism>
<dbReference type="Proteomes" id="UP001141183">
    <property type="component" value="Unassembled WGS sequence"/>
</dbReference>
<name>A0A9X3XRU7_9CLOT</name>
<dbReference type="EMBL" id="JAMRYU010000036">
    <property type="protein sequence ID" value="MDC4242524.1"/>
    <property type="molecule type" value="Genomic_DNA"/>
</dbReference>
<keyword evidence="2" id="KW-1185">Reference proteome</keyword>
<gene>
    <name evidence="1" type="ORF">NE398_20540</name>
</gene>
<comment type="caution">
    <text evidence="1">The sequence shown here is derived from an EMBL/GenBank/DDBJ whole genome shotgun (WGS) entry which is preliminary data.</text>
</comment>
<proteinExistence type="predicted"/>
<evidence type="ECO:0000313" key="1">
    <source>
        <dbReference type="EMBL" id="MDC4242524.1"/>
    </source>
</evidence>
<sequence>MGVNVVETIKKRIDNVVCPICNKEEWLECDTPVAALPIGENYGPAQGKIVPCVNITCKNCGYTAYFNVDVLGIKIVNK</sequence>